<evidence type="ECO:0000313" key="5">
    <source>
        <dbReference type="Proteomes" id="UP000290289"/>
    </source>
</evidence>
<reference evidence="4 5" key="1">
    <citation type="submission" date="2018-10" db="EMBL/GenBank/DDBJ databases">
        <title>A high-quality apple genome assembly.</title>
        <authorList>
            <person name="Hu J."/>
        </authorList>
    </citation>
    <scope>NUCLEOTIDE SEQUENCE [LARGE SCALE GENOMIC DNA]</scope>
    <source>
        <strain evidence="5">cv. HFTH1</strain>
        <tissue evidence="4">Young leaf</tissue>
    </source>
</reference>
<comment type="caution">
    <text evidence="4">The sequence shown here is derived from an EMBL/GenBank/DDBJ whole genome shotgun (WGS) entry which is preliminary data.</text>
</comment>
<dbReference type="GO" id="GO:0003700">
    <property type="term" value="F:DNA-binding transcription factor activity"/>
    <property type="evidence" value="ECO:0007669"/>
    <property type="project" value="TreeGrafter"/>
</dbReference>
<feature type="domain" description="Plant bHLH transcription factor ACT-like" evidence="3">
    <location>
        <begin position="79"/>
        <end position="157"/>
    </location>
</feature>
<dbReference type="OrthoDB" id="1057417at2759"/>
<dbReference type="Proteomes" id="UP000290289">
    <property type="component" value="Chromosome 10"/>
</dbReference>
<sequence length="178" mass="20301">MRAIVSGMWKRAALRRKLQILRSLTKTKSVKRSSIIMDALLHIYMLKLKLEAVQIEYLHLMAIKTDYINLIKHLQVPKEVKVEKIKEGFLVRVKCEKAKDTLVSVLEAFEEMGLNVAQARVSCNNYFSMEAIAAVDDGENKDQMDVRVVTQAILRATKINQDGKETRECIVVPQVNNS</sequence>
<dbReference type="KEGG" id="mdm:103446303"/>
<proteinExistence type="predicted"/>
<dbReference type="SMR" id="A0A498IS81"/>
<dbReference type="PANTHER" id="PTHR31945:SF27">
    <property type="entry name" value="TRANSCRIPTION FACTOR BHLH35-LIKE PROTEIN"/>
    <property type="match status" value="1"/>
</dbReference>
<evidence type="ECO:0000259" key="3">
    <source>
        <dbReference type="Pfam" id="PF22754"/>
    </source>
</evidence>
<dbReference type="Gramene" id="mRNA:MD10G0231800">
    <property type="protein sequence ID" value="mRNA:MD10G0231800"/>
    <property type="gene ID" value="MD10G0231800"/>
</dbReference>
<evidence type="ECO:0000256" key="2">
    <source>
        <dbReference type="ARBA" id="ARBA00023242"/>
    </source>
</evidence>
<dbReference type="InterPro" id="IPR054502">
    <property type="entry name" value="bHLH-TF_ACT-like_plant"/>
</dbReference>
<evidence type="ECO:0000313" key="4">
    <source>
        <dbReference type="EMBL" id="RXH86318.1"/>
    </source>
</evidence>
<dbReference type="GO" id="GO:0005634">
    <property type="term" value="C:nucleus"/>
    <property type="evidence" value="ECO:0007669"/>
    <property type="project" value="UniProtKB-SubCell"/>
</dbReference>
<dbReference type="AlphaFoldDB" id="A0A498IS81"/>
<comment type="subcellular location">
    <subcellularLocation>
        <location evidence="1">Nucleus</location>
    </subcellularLocation>
</comment>
<keyword evidence="2" id="KW-0539">Nucleus</keyword>
<dbReference type="Pfam" id="PF22754">
    <property type="entry name" value="bHLH-TF_ACT-like_plant"/>
    <property type="match status" value="1"/>
</dbReference>
<accession>A0A498IS81</accession>
<dbReference type="InterPro" id="IPR051358">
    <property type="entry name" value="TF_AMS/ICE1/BHLH6-like"/>
</dbReference>
<name>A0A498IS81_MALDO</name>
<keyword evidence="5" id="KW-1185">Reference proteome</keyword>
<dbReference type="EMBL" id="RDQH01000336">
    <property type="protein sequence ID" value="RXH86318.1"/>
    <property type="molecule type" value="Genomic_DNA"/>
</dbReference>
<protein>
    <recommendedName>
        <fullName evidence="3">Plant bHLH transcription factor ACT-like domain-containing protein</fullName>
    </recommendedName>
</protein>
<evidence type="ECO:0000256" key="1">
    <source>
        <dbReference type="ARBA" id="ARBA00004123"/>
    </source>
</evidence>
<dbReference type="GO" id="GO:0043565">
    <property type="term" value="F:sequence-specific DNA binding"/>
    <property type="evidence" value="ECO:0007669"/>
    <property type="project" value="TreeGrafter"/>
</dbReference>
<gene>
    <name evidence="4" type="ORF">DVH24_017371</name>
</gene>
<dbReference type="PANTHER" id="PTHR31945">
    <property type="entry name" value="TRANSCRIPTION FACTOR SCREAM2-RELATED"/>
    <property type="match status" value="1"/>
</dbReference>
<organism evidence="4 5">
    <name type="scientific">Malus domestica</name>
    <name type="common">Apple</name>
    <name type="synonym">Pyrus malus</name>
    <dbReference type="NCBI Taxonomy" id="3750"/>
    <lineage>
        <taxon>Eukaryota</taxon>
        <taxon>Viridiplantae</taxon>
        <taxon>Streptophyta</taxon>
        <taxon>Embryophyta</taxon>
        <taxon>Tracheophyta</taxon>
        <taxon>Spermatophyta</taxon>
        <taxon>Magnoliopsida</taxon>
        <taxon>eudicotyledons</taxon>
        <taxon>Gunneridae</taxon>
        <taxon>Pentapetalae</taxon>
        <taxon>rosids</taxon>
        <taxon>fabids</taxon>
        <taxon>Rosales</taxon>
        <taxon>Rosaceae</taxon>
        <taxon>Amygdaloideae</taxon>
        <taxon>Maleae</taxon>
        <taxon>Malus</taxon>
    </lineage>
</organism>